<dbReference type="PANTHER" id="PTHR39662:SF1">
    <property type="entry name" value="DUF354 DOMAIN-CONTAINING PROTEIN"/>
    <property type="match status" value="1"/>
</dbReference>
<keyword evidence="2" id="KW-1185">Reference proteome</keyword>
<dbReference type="AlphaFoldDB" id="A0A9E7R2G8"/>
<sequence>MKYLVTIQHPAQAQFYRHPVSELRDRGHDVRVLVRDKDVTTDLLDAFDIPYRVLARSPNSVGGLPLMQLRYEYRLLREAWRFRPHVMTSVGGLEISHVAPLVGARSVAFDDSEWTPSRRITLPSLDAVWTPRAFAADRGTHQRYYDGYHELSYLHPDRFEPDPDRLRAAGVDPDDRYFVLRFVAWNAHHDVGQAGFSPAAKRRLVAELERRGNVYVSTEADLPDEFEQYRLPVPPHLLQDLLYYADLYVGDSQTMATEAAILGTPAVRSNSFAGDGDMSNFVELEEEYGLLHSIPDEGAAVDRALELAADPSSKAEWRRRREALLADKIDVAGHVVSVLEREGERARRRPAGKRGVAGWVRDLLGRWVE</sequence>
<dbReference type="KEGG" id="ssai:N0B31_19665"/>
<dbReference type="InterPro" id="IPR007152">
    <property type="entry name" value="DUF354"/>
</dbReference>
<reference evidence="1" key="1">
    <citation type="submission" date="2022-09" db="EMBL/GenBank/DDBJ databases">
        <title>Diverse halophilic archaea isolated from saline environments.</title>
        <authorList>
            <person name="Cui H.-L."/>
        </authorList>
    </citation>
    <scope>NUCLEOTIDE SEQUENCE</scope>
    <source>
        <strain evidence="1">ZS-35-S2</strain>
    </source>
</reference>
<protein>
    <submittedName>
        <fullName evidence="1">DUF354 domain-containing protein</fullName>
    </submittedName>
</protein>
<dbReference type="SUPFAM" id="SSF53756">
    <property type="entry name" value="UDP-Glycosyltransferase/glycogen phosphorylase"/>
    <property type="match status" value="1"/>
</dbReference>
<dbReference type="GeneID" id="74944689"/>
<name>A0A9E7R2G8_9EURY</name>
<dbReference type="PANTHER" id="PTHR39662">
    <property type="entry name" value="DUF354 DOMAIN-CONTAINING PROTEIN-RELATED"/>
    <property type="match status" value="1"/>
</dbReference>
<gene>
    <name evidence="1" type="ORF">N0B31_19665</name>
</gene>
<accession>A0A9E7R2G8</accession>
<proteinExistence type="predicted"/>
<dbReference type="EMBL" id="CP104003">
    <property type="protein sequence ID" value="UWM54322.1"/>
    <property type="molecule type" value="Genomic_DNA"/>
</dbReference>
<evidence type="ECO:0000313" key="2">
    <source>
        <dbReference type="Proteomes" id="UP001057580"/>
    </source>
</evidence>
<dbReference type="Proteomes" id="UP001057580">
    <property type="component" value="Chromosome"/>
</dbReference>
<dbReference type="PIRSF" id="PIRSF005357">
    <property type="entry name" value="UCP005357"/>
    <property type="match status" value="1"/>
</dbReference>
<evidence type="ECO:0000313" key="1">
    <source>
        <dbReference type="EMBL" id="UWM54322.1"/>
    </source>
</evidence>
<organism evidence="1 2">
    <name type="scientific">Salinirubellus salinus</name>
    <dbReference type="NCBI Taxonomy" id="1364945"/>
    <lineage>
        <taxon>Archaea</taxon>
        <taxon>Methanobacteriati</taxon>
        <taxon>Methanobacteriota</taxon>
        <taxon>Stenosarchaea group</taxon>
        <taxon>Halobacteria</taxon>
        <taxon>Halobacteriales</taxon>
        <taxon>Natronomonadaceae</taxon>
        <taxon>Salinirubellus</taxon>
    </lineage>
</organism>
<dbReference type="RefSeq" id="WP_260593342.1">
    <property type="nucleotide sequence ID" value="NZ_CP104003.1"/>
</dbReference>